<comment type="caution">
    <text evidence="2">The sequence shown here is derived from an EMBL/GenBank/DDBJ whole genome shotgun (WGS) entry which is preliminary data.</text>
</comment>
<accession>A0ABN1VN60</accession>
<dbReference type="PANTHER" id="PTHR34310:SF9">
    <property type="entry name" value="BLR5716 PROTEIN"/>
    <property type="match status" value="1"/>
</dbReference>
<gene>
    <name evidence="2" type="ORF">GCM10009675_39050</name>
</gene>
<evidence type="ECO:0000313" key="3">
    <source>
        <dbReference type="Proteomes" id="UP001500467"/>
    </source>
</evidence>
<sequence>MRVGCRCGFSALKPFADARTVIGMVADAPRTEQSAKRVRVVFAGVVVADTTRPLLVWENPYYPTYYLPREDVRDDVLVPSGRTRASHLGDGKLSTVHAGGRDAVDAAVEYPGGTLGGYVRLDWPAMDHWFEEDEEVYTHARDPHTRIDILPSSRHVRIDIDGEPVAESDSPWLLFETGLPVRYYLPKPHVRLDRLARTDTVTHCPYKGAAEYWSVGDHTDIAWSYRNPLAESQRIAGLICFADERVDVRVDGLLQQRPQTPWS</sequence>
<organism evidence="2 3">
    <name type="scientific">Prauserella alba</name>
    <dbReference type="NCBI Taxonomy" id="176898"/>
    <lineage>
        <taxon>Bacteria</taxon>
        <taxon>Bacillati</taxon>
        <taxon>Actinomycetota</taxon>
        <taxon>Actinomycetes</taxon>
        <taxon>Pseudonocardiales</taxon>
        <taxon>Pseudonocardiaceae</taxon>
        <taxon>Prauserella</taxon>
    </lineage>
</organism>
<proteinExistence type="predicted"/>
<dbReference type="EMBL" id="BAAALM010000015">
    <property type="protein sequence ID" value="GAA1213482.1"/>
    <property type="molecule type" value="Genomic_DNA"/>
</dbReference>
<evidence type="ECO:0000259" key="1">
    <source>
        <dbReference type="Pfam" id="PF04248"/>
    </source>
</evidence>
<dbReference type="Proteomes" id="UP001500467">
    <property type="component" value="Unassembled WGS sequence"/>
</dbReference>
<feature type="domain" description="DUF427" evidence="1">
    <location>
        <begin position="38"/>
        <end position="111"/>
    </location>
</feature>
<keyword evidence="3" id="KW-1185">Reference proteome</keyword>
<reference evidence="2 3" key="1">
    <citation type="journal article" date="2019" name="Int. J. Syst. Evol. Microbiol.">
        <title>The Global Catalogue of Microorganisms (GCM) 10K type strain sequencing project: providing services to taxonomists for standard genome sequencing and annotation.</title>
        <authorList>
            <consortium name="The Broad Institute Genomics Platform"/>
            <consortium name="The Broad Institute Genome Sequencing Center for Infectious Disease"/>
            <person name="Wu L."/>
            <person name="Ma J."/>
        </authorList>
    </citation>
    <scope>NUCLEOTIDE SEQUENCE [LARGE SCALE GENOMIC DNA]</scope>
    <source>
        <strain evidence="2 3">JCM 13022</strain>
    </source>
</reference>
<protein>
    <submittedName>
        <fullName evidence="2">DUF427 domain-containing protein</fullName>
    </submittedName>
</protein>
<dbReference type="Gene3D" id="2.170.150.40">
    <property type="entry name" value="Domain of unknown function (DUF427)"/>
    <property type="match status" value="2"/>
</dbReference>
<feature type="domain" description="DUF427" evidence="1">
    <location>
        <begin position="156"/>
        <end position="243"/>
    </location>
</feature>
<dbReference type="InterPro" id="IPR038694">
    <property type="entry name" value="DUF427_sf"/>
</dbReference>
<dbReference type="InterPro" id="IPR007361">
    <property type="entry name" value="DUF427"/>
</dbReference>
<name>A0ABN1VN60_9PSEU</name>
<dbReference type="Pfam" id="PF04248">
    <property type="entry name" value="NTP_transf_9"/>
    <property type="match status" value="2"/>
</dbReference>
<dbReference type="PANTHER" id="PTHR34310">
    <property type="entry name" value="DUF427 DOMAIN PROTEIN (AFU_ORTHOLOGUE AFUA_3G02220)"/>
    <property type="match status" value="1"/>
</dbReference>
<evidence type="ECO:0000313" key="2">
    <source>
        <dbReference type="EMBL" id="GAA1213482.1"/>
    </source>
</evidence>